<dbReference type="AlphaFoldDB" id="A0A1D1ZGB7"/>
<sequence length="430" mass="47154">MGSRDWSTGHNEPLWQTNTSFSPPLSRRWDERFHTEGPSYESQGDVGITLSSLSSNSKGSRSWMRGEQLAHHNYSSSDGAMSYVSSPSDIFQAPQLLPPVQGIHVNEYGSKTMRDPSTGPLPLPQFAEGTSRMPNGVGSTSCSDGSEYEAMSKIHVTAHRNFPSRSFMSKPVHPVSFLDQTRDVDEASGSVSMNSNRALVSEPHSSSGFLDPVNPQRETLRWSSGSSIDFTDVSDQMEPEFSGVSNNNMHDGSKCGLCDRPLSQRSPWSSRRIVRSGDMPIAGVLSCWHVYHADCLERITPKTCTHDPTCPLCEKTVESTRELGAVNRLKFGVPRIRSEGEEGQSRSWGCMQVGDCVEGALHASPRNSMLLNRGRLKRHLSLKGSPGKERIEKPKRTGMCSSHGSTGRKLVEQGAVGCSRAAPTSALKRW</sequence>
<feature type="domain" description="RING-type" evidence="3">
    <location>
        <begin position="255"/>
        <end position="314"/>
    </location>
</feature>
<keyword evidence="1" id="KW-0862">Zinc</keyword>
<keyword evidence="1" id="KW-0863">Zinc-finger</keyword>
<feature type="compositionally biased region" description="Low complexity" evidence="2">
    <location>
        <begin position="51"/>
        <end position="61"/>
    </location>
</feature>
<feature type="region of interest" description="Disordered" evidence="2">
    <location>
        <begin position="385"/>
        <end position="406"/>
    </location>
</feature>
<dbReference type="SUPFAM" id="SSF57850">
    <property type="entry name" value="RING/U-box"/>
    <property type="match status" value="1"/>
</dbReference>
<dbReference type="GO" id="GO:0008270">
    <property type="term" value="F:zinc ion binding"/>
    <property type="evidence" value="ECO:0007669"/>
    <property type="project" value="UniProtKB-KW"/>
</dbReference>
<name>A0A1D1ZGB7_9ARAE</name>
<dbReference type="Gene3D" id="3.30.40.10">
    <property type="entry name" value="Zinc/RING finger domain, C3HC4 (zinc finger)"/>
    <property type="match status" value="1"/>
</dbReference>
<evidence type="ECO:0000256" key="2">
    <source>
        <dbReference type="SAM" id="MobiDB-lite"/>
    </source>
</evidence>
<accession>A0A1D1ZGB7</accession>
<reference evidence="4" key="1">
    <citation type="submission" date="2015-07" db="EMBL/GenBank/DDBJ databases">
        <title>Transcriptome Assembly of Anthurium amnicola.</title>
        <authorList>
            <person name="Suzuki J."/>
        </authorList>
    </citation>
    <scope>NUCLEOTIDE SEQUENCE</scope>
</reference>
<dbReference type="PANTHER" id="PTHR31150">
    <property type="entry name" value="EXPRESSED PROTEIN"/>
    <property type="match status" value="1"/>
</dbReference>
<organism evidence="4">
    <name type="scientific">Anthurium amnicola</name>
    <dbReference type="NCBI Taxonomy" id="1678845"/>
    <lineage>
        <taxon>Eukaryota</taxon>
        <taxon>Viridiplantae</taxon>
        <taxon>Streptophyta</taxon>
        <taxon>Embryophyta</taxon>
        <taxon>Tracheophyta</taxon>
        <taxon>Spermatophyta</taxon>
        <taxon>Magnoliopsida</taxon>
        <taxon>Liliopsida</taxon>
        <taxon>Araceae</taxon>
        <taxon>Pothoideae</taxon>
        <taxon>Potheae</taxon>
        <taxon>Anthurium</taxon>
    </lineage>
</organism>
<gene>
    <name evidence="4" type="primary">RNF32_1</name>
    <name evidence="5" type="synonym">RNF32_0</name>
    <name evidence="4" type="ORF">g.68073</name>
    <name evidence="5" type="ORF">g.68078</name>
</gene>
<keyword evidence="1" id="KW-0479">Metal-binding</keyword>
<feature type="region of interest" description="Disordered" evidence="2">
    <location>
        <begin position="1"/>
        <end position="61"/>
    </location>
</feature>
<evidence type="ECO:0000313" key="5">
    <source>
        <dbReference type="EMBL" id="JAT65932.1"/>
    </source>
</evidence>
<dbReference type="EMBL" id="GDJX01002004">
    <property type="protein sequence ID" value="JAT65932.1"/>
    <property type="molecule type" value="Transcribed_RNA"/>
</dbReference>
<evidence type="ECO:0000313" key="4">
    <source>
        <dbReference type="EMBL" id="JAT65863.1"/>
    </source>
</evidence>
<feature type="compositionally biased region" description="Polar residues" evidence="2">
    <location>
        <begin position="1"/>
        <end position="23"/>
    </location>
</feature>
<dbReference type="InterPro" id="IPR001841">
    <property type="entry name" value="Znf_RING"/>
</dbReference>
<dbReference type="InterPro" id="IPR013083">
    <property type="entry name" value="Znf_RING/FYVE/PHD"/>
</dbReference>
<evidence type="ECO:0000259" key="3">
    <source>
        <dbReference type="PROSITE" id="PS50089"/>
    </source>
</evidence>
<dbReference type="EMBL" id="GDJX01002073">
    <property type="protein sequence ID" value="JAT65863.1"/>
    <property type="molecule type" value="Transcribed_RNA"/>
</dbReference>
<evidence type="ECO:0000256" key="1">
    <source>
        <dbReference type="PROSITE-ProRule" id="PRU00175"/>
    </source>
</evidence>
<feature type="compositionally biased region" description="Basic and acidic residues" evidence="2">
    <location>
        <begin position="386"/>
        <end position="395"/>
    </location>
</feature>
<dbReference type="PANTHER" id="PTHR31150:SF23">
    <property type="entry name" value="MANDELONITRILE LYASE-RELATED"/>
    <property type="match status" value="1"/>
</dbReference>
<proteinExistence type="predicted"/>
<dbReference type="PROSITE" id="PS50089">
    <property type="entry name" value="ZF_RING_2"/>
    <property type="match status" value="1"/>
</dbReference>
<protein>
    <submittedName>
        <fullName evidence="4">RING finger protein 32</fullName>
    </submittedName>
</protein>